<comment type="caution">
    <text evidence="8">The sequence shown here is derived from an EMBL/GenBank/DDBJ whole genome shotgun (WGS) entry which is preliminary data.</text>
</comment>
<dbReference type="SUPFAM" id="SSF46929">
    <property type="entry name" value="DNA helicase RuvA subunit, C-terminal domain"/>
    <property type="match status" value="1"/>
</dbReference>
<dbReference type="GO" id="GO:0005737">
    <property type="term" value="C:cytoplasm"/>
    <property type="evidence" value="ECO:0007669"/>
    <property type="project" value="UniProtKB-SubCell"/>
</dbReference>
<dbReference type="GO" id="GO:0048476">
    <property type="term" value="C:Holliday junction resolvase complex"/>
    <property type="evidence" value="ECO:0007669"/>
    <property type="project" value="UniProtKB-UniRule"/>
</dbReference>
<dbReference type="GO" id="GO:0009379">
    <property type="term" value="C:Holliday junction helicase complex"/>
    <property type="evidence" value="ECO:0007669"/>
    <property type="project" value="InterPro"/>
</dbReference>
<keyword evidence="1 6" id="KW-0963">Cytoplasm</keyword>
<keyword evidence="9" id="KW-1185">Reference proteome</keyword>
<proteinExistence type="inferred from homology"/>
<dbReference type="InterPro" id="IPR010994">
    <property type="entry name" value="RuvA_2-like"/>
</dbReference>
<reference evidence="8 9" key="1">
    <citation type="journal article" date="2012" name="J. Bacteriol.">
        <title>Genome Sequence of n-Alkane-Degrading Hydrocarboniphaga effusa Strain AP103T (ATCC BAA-332T).</title>
        <authorList>
            <person name="Chang H.K."/>
            <person name="Zylstra G.J."/>
            <person name="Chae J.C."/>
        </authorList>
    </citation>
    <scope>NUCLEOTIDE SEQUENCE [LARGE SCALE GENOMIC DNA]</scope>
    <source>
        <strain evidence="8 9">AP103</strain>
    </source>
</reference>
<name>I7Z8T9_9GAMM</name>
<comment type="caution">
    <text evidence="6">Lacks conserved residue(s) required for the propagation of feature annotation.</text>
</comment>
<gene>
    <name evidence="6" type="primary">ruvA</name>
    <name evidence="8" type="ORF">WQQ_45120</name>
</gene>
<feature type="region of interest" description="Domain I" evidence="6">
    <location>
        <begin position="1"/>
        <end position="64"/>
    </location>
</feature>
<dbReference type="STRING" id="1172194.WQQ_45120"/>
<dbReference type="OrthoDB" id="5293449at2"/>
<keyword evidence="3 6" id="KW-0238">DNA-binding</keyword>
<dbReference type="GO" id="GO:0006281">
    <property type="term" value="P:DNA repair"/>
    <property type="evidence" value="ECO:0007669"/>
    <property type="project" value="UniProtKB-UniRule"/>
</dbReference>
<protein>
    <recommendedName>
        <fullName evidence="6">Holliday junction branch migration complex subunit RuvA</fullName>
    </recommendedName>
</protein>
<evidence type="ECO:0000256" key="4">
    <source>
        <dbReference type="ARBA" id="ARBA00023172"/>
    </source>
</evidence>
<organism evidence="8 9">
    <name type="scientific">Hydrocarboniphaga effusa AP103</name>
    <dbReference type="NCBI Taxonomy" id="1172194"/>
    <lineage>
        <taxon>Bacteria</taxon>
        <taxon>Pseudomonadati</taxon>
        <taxon>Pseudomonadota</taxon>
        <taxon>Gammaproteobacteria</taxon>
        <taxon>Nevskiales</taxon>
        <taxon>Nevskiaceae</taxon>
        <taxon>Hydrocarboniphaga</taxon>
    </lineage>
</organism>
<evidence type="ECO:0000256" key="5">
    <source>
        <dbReference type="ARBA" id="ARBA00023204"/>
    </source>
</evidence>
<dbReference type="InterPro" id="IPR012340">
    <property type="entry name" value="NA-bd_OB-fold"/>
</dbReference>
<dbReference type="PATRIC" id="fig|1172194.4.peg.4375"/>
<dbReference type="InterPro" id="IPR003583">
    <property type="entry name" value="Hlx-hairpin-Hlx_DNA-bd_motif"/>
</dbReference>
<dbReference type="Gene3D" id="2.40.50.140">
    <property type="entry name" value="Nucleic acid-binding proteins"/>
    <property type="match status" value="1"/>
</dbReference>
<keyword evidence="2 6" id="KW-0227">DNA damage</keyword>
<dbReference type="GO" id="GO:0006310">
    <property type="term" value="P:DNA recombination"/>
    <property type="evidence" value="ECO:0007669"/>
    <property type="project" value="UniProtKB-UniRule"/>
</dbReference>
<dbReference type="Gene3D" id="1.10.8.10">
    <property type="entry name" value="DNA helicase RuvA subunit, C-terminal domain"/>
    <property type="match status" value="1"/>
</dbReference>
<dbReference type="EMBL" id="AKGD01000004">
    <property type="protein sequence ID" value="EIT68077.1"/>
    <property type="molecule type" value="Genomic_DNA"/>
</dbReference>
<dbReference type="GO" id="GO:0005524">
    <property type="term" value="F:ATP binding"/>
    <property type="evidence" value="ECO:0007669"/>
    <property type="project" value="InterPro"/>
</dbReference>
<dbReference type="Gene3D" id="1.10.150.20">
    <property type="entry name" value="5' to 3' exonuclease, C-terminal subdomain"/>
    <property type="match status" value="1"/>
</dbReference>
<dbReference type="InterPro" id="IPR000085">
    <property type="entry name" value="RuvA"/>
</dbReference>
<evidence type="ECO:0000256" key="2">
    <source>
        <dbReference type="ARBA" id="ARBA00022763"/>
    </source>
</evidence>
<keyword evidence="4 6" id="KW-0233">DNA recombination</keyword>
<dbReference type="NCBIfam" id="TIGR00084">
    <property type="entry name" value="ruvA"/>
    <property type="match status" value="1"/>
</dbReference>
<evidence type="ECO:0000256" key="6">
    <source>
        <dbReference type="HAMAP-Rule" id="MF_00031"/>
    </source>
</evidence>
<dbReference type="InterPro" id="IPR036267">
    <property type="entry name" value="RuvA_C_sf"/>
</dbReference>
<dbReference type="Pfam" id="PF01330">
    <property type="entry name" value="RuvA_N"/>
    <property type="match status" value="1"/>
</dbReference>
<dbReference type="AlphaFoldDB" id="I7Z8T9"/>
<evidence type="ECO:0000256" key="1">
    <source>
        <dbReference type="ARBA" id="ARBA00022490"/>
    </source>
</evidence>
<dbReference type="Proteomes" id="UP000003704">
    <property type="component" value="Unassembled WGS sequence"/>
</dbReference>
<keyword evidence="5 6" id="KW-0234">DNA repair</keyword>
<evidence type="ECO:0000313" key="9">
    <source>
        <dbReference type="Proteomes" id="UP000003704"/>
    </source>
</evidence>
<dbReference type="GO" id="GO:0000400">
    <property type="term" value="F:four-way junction DNA binding"/>
    <property type="evidence" value="ECO:0007669"/>
    <property type="project" value="UniProtKB-UniRule"/>
</dbReference>
<dbReference type="InterPro" id="IPR013849">
    <property type="entry name" value="DNA_helicase_Holl-junc_RuvA_I"/>
</dbReference>
<evidence type="ECO:0000313" key="8">
    <source>
        <dbReference type="EMBL" id="EIT68077.1"/>
    </source>
</evidence>
<accession>I7Z8T9</accession>
<dbReference type="GO" id="GO:0009378">
    <property type="term" value="F:four-way junction helicase activity"/>
    <property type="evidence" value="ECO:0007669"/>
    <property type="project" value="InterPro"/>
</dbReference>
<comment type="domain">
    <text evidence="6">Has three domains with a flexible linker between the domains II and III and assumes an 'L' shape. Domain III is highly mobile and contacts RuvB.</text>
</comment>
<dbReference type="RefSeq" id="WP_007187447.1">
    <property type="nucleotide sequence ID" value="NZ_AKGD01000004.1"/>
</dbReference>
<sequence length="198" mass="20933">MIGRLTGKLVVKQPPLLVLDVGGVGYEIEAPMSTFYKLPALGETVTLQTHLTVREDAHLLFGFGSSVEKALFRELIKISGVGPKLALSLLSGISVEDFWSTVRAGEVARLTKVPGVGKKTAERLVVEMRDKAGGGDAGSIGLPGASAAVASSPLQEAKAALVALGYKPAEIQRFTDAVHQDGMSTEQIIQEALRRAVR</sequence>
<dbReference type="SMART" id="SM00278">
    <property type="entry name" value="HhH1"/>
    <property type="match status" value="2"/>
</dbReference>
<feature type="domain" description="Helix-hairpin-helix DNA-binding motif class 1" evidence="7">
    <location>
        <begin position="108"/>
        <end position="127"/>
    </location>
</feature>
<comment type="subcellular location">
    <subcellularLocation>
        <location evidence="6">Cytoplasm</location>
    </subcellularLocation>
</comment>
<dbReference type="Pfam" id="PF07499">
    <property type="entry name" value="RuvA_C"/>
    <property type="match status" value="1"/>
</dbReference>
<comment type="function">
    <text evidence="6">The RuvA-RuvB-RuvC complex processes Holliday junction (HJ) DNA during genetic recombination and DNA repair, while the RuvA-RuvB complex plays an important role in the rescue of blocked DNA replication forks via replication fork reversal (RFR). RuvA specifically binds to HJ cruciform DNA, conferring on it an open structure. The RuvB hexamer acts as an ATP-dependent pump, pulling dsDNA into and through the RuvAB complex. HJ branch migration allows RuvC to scan DNA until it finds its consensus sequence, where it cleaves and resolves the cruciform DNA.</text>
</comment>
<dbReference type="SUPFAM" id="SSF47781">
    <property type="entry name" value="RuvA domain 2-like"/>
    <property type="match status" value="1"/>
</dbReference>
<evidence type="ECO:0000256" key="3">
    <source>
        <dbReference type="ARBA" id="ARBA00023125"/>
    </source>
</evidence>
<dbReference type="Pfam" id="PF14520">
    <property type="entry name" value="HHH_5"/>
    <property type="match status" value="1"/>
</dbReference>
<comment type="subunit">
    <text evidence="6">Homotetramer. Forms an RuvA(8)-RuvB(12)-Holliday junction (HJ) complex. HJ DNA is sandwiched between 2 RuvA tetramers; dsDNA enters through RuvA and exits via RuvB. An RuvB hexamer assembles on each DNA strand where it exits the tetramer. Each RuvB hexamer is contacted by two RuvA subunits (via domain III) on 2 adjacent RuvB subunits; this complex drives branch migration. In the full resolvosome a probable DNA-RuvA(4)-RuvB(12)-RuvC(2) complex forms which resolves the HJ.</text>
</comment>
<dbReference type="SUPFAM" id="SSF50249">
    <property type="entry name" value="Nucleic acid-binding proteins"/>
    <property type="match status" value="1"/>
</dbReference>
<evidence type="ECO:0000259" key="7">
    <source>
        <dbReference type="SMART" id="SM00278"/>
    </source>
</evidence>
<dbReference type="InterPro" id="IPR011114">
    <property type="entry name" value="RuvA_C"/>
</dbReference>
<dbReference type="HAMAP" id="MF_00031">
    <property type="entry name" value="DNA_HJ_migration_RuvA"/>
    <property type="match status" value="1"/>
</dbReference>
<feature type="region of interest" description="Domain III" evidence="6">
    <location>
        <begin position="149"/>
        <end position="198"/>
    </location>
</feature>
<dbReference type="CDD" id="cd14332">
    <property type="entry name" value="UBA_RuvA_C"/>
    <property type="match status" value="1"/>
</dbReference>
<comment type="similarity">
    <text evidence="6">Belongs to the RuvA family.</text>
</comment>
<feature type="domain" description="Helix-hairpin-helix DNA-binding motif class 1" evidence="7">
    <location>
        <begin position="73"/>
        <end position="92"/>
    </location>
</feature>